<evidence type="ECO:0000313" key="13">
    <source>
        <dbReference type="Proteomes" id="UP001205105"/>
    </source>
</evidence>
<keyword evidence="2" id="KW-0723">Serine/threonine-protein kinase</keyword>
<feature type="domain" description="Protein kinase" evidence="10">
    <location>
        <begin position="438"/>
        <end position="722"/>
    </location>
</feature>
<keyword evidence="3" id="KW-0808">Transferase</keyword>
<feature type="compositionally biased region" description="Polar residues" evidence="9">
    <location>
        <begin position="57"/>
        <end position="67"/>
    </location>
</feature>
<feature type="coiled-coil region" evidence="8">
    <location>
        <begin position="217"/>
        <end position="265"/>
    </location>
</feature>
<evidence type="ECO:0000256" key="4">
    <source>
        <dbReference type="ARBA" id="ARBA00022741"/>
    </source>
</evidence>
<evidence type="ECO:0000256" key="3">
    <source>
        <dbReference type="ARBA" id="ARBA00022679"/>
    </source>
</evidence>
<evidence type="ECO:0000256" key="8">
    <source>
        <dbReference type="SAM" id="Coils"/>
    </source>
</evidence>
<dbReference type="PANTHER" id="PTHR22974">
    <property type="entry name" value="MIXED LINEAGE PROTEIN KINASE"/>
    <property type="match status" value="1"/>
</dbReference>
<dbReference type="Gene3D" id="1.10.510.10">
    <property type="entry name" value="Transferase(Phosphotransferase) domain 1"/>
    <property type="match status" value="1"/>
</dbReference>
<dbReference type="InterPro" id="IPR001810">
    <property type="entry name" value="F-box_dom"/>
</dbReference>
<keyword evidence="8" id="KW-0175">Coiled coil</keyword>
<dbReference type="FunFam" id="1.10.510.10:FF:000698">
    <property type="entry name" value="Serine/threonine-protein kinase tousled-like 1"/>
    <property type="match status" value="1"/>
</dbReference>
<evidence type="ECO:0000256" key="2">
    <source>
        <dbReference type="ARBA" id="ARBA00022527"/>
    </source>
</evidence>
<evidence type="ECO:0000256" key="5">
    <source>
        <dbReference type="ARBA" id="ARBA00022777"/>
    </source>
</evidence>
<feature type="domain" description="F-box" evidence="11">
    <location>
        <begin position="756"/>
        <end position="809"/>
    </location>
</feature>
<evidence type="ECO:0000259" key="11">
    <source>
        <dbReference type="PROSITE" id="PS50181"/>
    </source>
</evidence>
<keyword evidence="4 7" id="KW-0547">Nucleotide-binding</keyword>
<keyword evidence="5" id="KW-0418">Kinase</keyword>
<evidence type="ECO:0008006" key="14">
    <source>
        <dbReference type="Google" id="ProtNLM"/>
    </source>
</evidence>
<dbReference type="GO" id="GO:0005930">
    <property type="term" value="C:axoneme"/>
    <property type="evidence" value="ECO:0007669"/>
    <property type="project" value="UniProtKB-SubCell"/>
</dbReference>
<comment type="subcellular location">
    <subcellularLocation>
        <location evidence="1">Cytoplasm</location>
        <location evidence="1">Cytoskeleton</location>
        <location evidence="1">Cilium axoneme</location>
    </subcellularLocation>
</comment>
<evidence type="ECO:0000256" key="6">
    <source>
        <dbReference type="ARBA" id="ARBA00022840"/>
    </source>
</evidence>
<dbReference type="AlphaFoldDB" id="A0AAD5DMZ8"/>
<dbReference type="SUPFAM" id="SSF56112">
    <property type="entry name" value="Protein kinase-like (PK-like)"/>
    <property type="match status" value="1"/>
</dbReference>
<dbReference type="GO" id="GO:0005524">
    <property type="term" value="F:ATP binding"/>
    <property type="evidence" value="ECO:0007669"/>
    <property type="project" value="UniProtKB-UniRule"/>
</dbReference>
<evidence type="ECO:0000256" key="7">
    <source>
        <dbReference type="PROSITE-ProRule" id="PRU10141"/>
    </source>
</evidence>
<feature type="compositionally biased region" description="Gly residues" evidence="9">
    <location>
        <begin position="172"/>
        <end position="186"/>
    </location>
</feature>
<dbReference type="InterPro" id="IPR011009">
    <property type="entry name" value="Kinase-like_dom_sf"/>
</dbReference>
<feature type="binding site" evidence="7">
    <location>
        <position position="467"/>
    </location>
    <ligand>
        <name>ATP</name>
        <dbReference type="ChEBI" id="CHEBI:30616"/>
    </ligand>
</feature>
<dbReference type="Pfam" id="PF00069">
    <property type="entry name" value="Pkinase"/>
    <property type="match status" value="1"/>
</dbReference>
<dbReference type="GO" id="GO:0005634">
    <property type="term" value="C:nucleus"/>
    <property type="evidence" value="ECO:0007669"/>
    <property type="project" value="TreeGrafter"/>
</dbReference>
<dbReference type="InterPro" id="IPR000719">
    <property type="entry name" value="Prot_kinase_dom"/>
</dbReference>
<dbReference type="CDD" id="cd13990">
    <property type="entry name" value="STKc_TLK"/>
    <property type="match status" value="1"/>
</dbReference>
<dbReference type="GO" id="GO:0007059">
    <property type="term" value="P:chromosome segregation"/>
    <property type="evidence" value="ECO:0007669"/>
    <property type="project" value="TreeGrafter"/>
</dbReference>
<dbReference type="PROSITE" id="PS50011">
    <property type="entry name" value="PROTEIN_KINASE_DOM"/>
    <property type="match status" value="1"/>
</dbReference>
<dbReference type="GO" id="GO:0004674">
    <property type="term" value="F:protein serine/threonine kinase activity"/>
    <property type="evidence" value="ECO:0007669"/>
    <property type="project" value="UniProtKB-KW"/>
</dbReference>
<dbReference type="SMART" id="SM00220">
    <property type="entry name" value="S_TKc"/>
    <property type="match status" value="1"/>
</dbReference>
<dbReference type="PROSITE" id="PS00108">
    <property type="entry name" value="PROTEIN_KINASE_ST"/>
    <property type="match status" value="1"/>
</dbReference>
<dbReference type="PROSITE" id="PS00107">
    <property type="entry name" value="PROTEIN_KINASE_ATP"/>
    <property type="match status" value="1"/>
</dbReference>
<feature type="coiled-coil region" evidence="8">
    <location>
        <begin position="389"/>
        <end position="423"/>
    </location>
</feature>
<evidence type="ECO:0000259" key="10">
    <source>
        <dbReference type="PROSITE" id="PS50011"/>
    </source>
</evidence>
<dbReference type="SUPFAM" id="SSF52047">
    <property type="entry name" value="RNI-like"/>
    <property type="match status" value="1"/>
</dbReference>
<name>A0AAD5DMZ8_9CHLO</name>
<evidence type="ECO:0000313" key="12">
    <source>
        <dbReference type="EMBL" id="KAI7840582.1"/>
    </source>
</evidence>
<dbReference type="EMBL" id="JADXDR010000078">
    <property type="protein sequence ID" value="KAI7840582.1"/>
    <property type="molecule type" value="Genomic_DNA"/>
</dbReference>
<dbReference type="GO" id="GO:0035556">
    <property type="term" value="P:intracellular signal transduction"/>
    <property type="evidence" value="ECO:0007669"/>
    <property type="project" value="TreeGrafter"/>
</dbReference>
<dbReference type="Pfam" id="PF00646">
    <property type="entry name" value="F-box"/>
    <property type="match status" value="1"/>
</dbReference>
<proteinExistence type="predicted"/>
<dbReference type="PANTHER" id="PTHR22974:SF23">
    <property type="entry name" value="TOUSLED-LIKE KINASE, ISOFORM G"/>
    <property type="match status" value="1"/>
</dbReference>
<protein>
    <recommendedName>
        <fullName evidence="14">Tousled-like kinase</fullName>
    </recommendedName>
</protein>
<evidence type="ECO:0000256" key="1">
    <source>
        <dbReference type="ARBA" id="ARBA00004430"/>
    </source>
</evidence>
<keyword evidence="6 7" id="KW-0067">ATP-binding</keyword>
<dbReference type="Proteomes" id="UP001205105">
    <property type="component" value="Unassembled WGS sequence"/>
</dbReference>
<dbReference type="Gene3D" id="3.80.10.10">
    <property type="entry name" value="Ribonuclease Inhibitor"/>
    <property type="match status" value="1"/>
</dbReference>
<sequence>MGALPSEALEVLQRLSASNEGRQALPDKLALLERRLTVPPSPVASGQAASLLLGGQNSVHSVTQQPSGAGRAGTPSISATALGGGARSLDGLEADSEHPSKRRRVGGPAGGSKPPAAAGGQGPSPSAAPQQRPSLSPFLASEGGAPPKPQPTPGSSKKQKNTISRYFPQLSGGAGGVAGGGTGGGVAQPPPQARRILAASPAPSDQQTAAPAAPEALQALQTEAQRLRDDNARLQSEVERAAAQQAELSSSMERLEAEAAERQKAVRARDGDVRHALLRLCTTNAKQEREITHARLQQAAPRLGTLGVRRRGIDVQEVWEDGQALKDVRARLAALAEQRDAIEAARKSNKKRLPLPGQALPTERGSSEAGTVLHPDDWLVQEEIFKARLQALKREEELARGELARLEAEKMAHIRELKRAKDEEASRFSNYPVLHNRYLLMSLLGRGGFSEVYKAFDLSSLREVAIKIHNVNTQWNEVKKASYVRHAVREYNIHRELSHPRIVSLLDIFEIDNNTFATVLELVQGGDLDAYIKLHETLPEKEAKTITLPEKEAKTIVAQILSGLVYLNTKPRSVIHYDLKPANILFDSNGECKITDFGLSKVVDEGQTQGMELTSQGAGTYWYLPPECFVVHHGAAPIISNKVDVWSVGVIFYQMLFGRRPFGHEQSQEQILRNEVMLNAREVAFPSRPAVSAEAKDFIRRCLAYRQEDRLDVHAAAAHPYMSPSHKHQLKRLQTRPPALAPRTRANTSLGNDSLALTLAHLPDGALEHALGFLDFRERQQAALACKRFAALCGSPALLREANVRFQSLSGADSAAAWLMRHAQHVQTLELHGCAAEADATGGLTSAVTTCLAVAGRAPHLAELIVHVTSDLHTAWLRAVCSLQRLSLSTYFSTINVARAISGLTALQSLELRGPVLFLDGARLLSSITRLWVHWDNREDLPQQASRAYRHGLQFDYCSETMNPTVVRPV</sequence>
<dbReference type="InterPro" id="IPR017441">
    <property type="entry name" value="Protein_kinase_ATP_BS"/>
</dbReference>
<dbReference type="InterPro" id="IPR008271">
    <property type="entry name" value="Ser/Thr_kinase_AS"/>
</dbReference>
<keyword evidence="13" id="KW-1185">Reference proteome</keyword>
<evidence type="ECO:0000256" key="9">
    <source>
        <dbReference type="SAM" id="MobiDB-lite"/>
    </source>
</evidence>
<accession>A0AAD5DMZ8</accession>
<feature type="region of interest" description="Disordered" evidence="9">
    <location>
        <begin position="57"/>
        <end position="213"/>
    </location>
</feature>
<reference evidence="12" key="1">
    <citation type="submission" date="2020-11" db="EMBL/GenBank/DDBJ databases">
        <title>Chlorella ohadii genome sequencing and assembly.</title>
        <authorList>
            <person name="Murik O."/>
            <person name="Treves H."/>
            <person name="Kedem I."/>
            <person name="Shotland Y."/>
            <person name="Kaplan A."/>
        </authorList>
    </citation>
    <scope>NUCLEOTIDE SEQUENCE</scope>
    <source>
        <strain evidence="12">1</strain>
    </source>
</reference>
<gene>
    <name evidence="12" type="ORF">COHA_005735</name>
</gene>
<dbReference type="InterPro" id="IPR032675">
    <property type="entry name" value="LRR_dom_sf"/>
</dbReference>
<dbReference type="SUPFAM" id="SSF81383">
    <property type="entry name" value="F-box domain"/>
    <property type="match status" value="1"/>
</dbReference>
<dbReference type="InterPro" id="IPR036047">
    <property type="entry name" value="F-box-like_dom_sf"/>
</dbReference>
<comment type="caution">
    <text evidence="12">The sequence shown here is derived from an EMBL/GenBank/DDBJ whole genome shotgun (WGS) entry which is preliminary data.</text>
</comment>
<feature type="region of interest" description="Disordered" evidence="9">
    <location>
        <begin position="345"/>
        <end position="369"/>
    </location>
</feature>
<organism evidence="12 13">
    <name type="scientific">Chlorella ohadii</name>
    <dbReference type="NCBI Taxonomy" id="2649997"/>
    <lineage>
        <taxon>Eukaryota</taxon>
        <taxon>Viridiplantae</taxon>
        <taxon>Chlorophyta</taxon>
        <taxon>core chlorophytes</taxon>
        <taxon>Trebouxiophyceae</taxon>
        <taxon>Chlorellales</taxon>
        <taxon>Chlorellaceae</taxon>
        <taxon>Chlorella clade</taxon>
        <taxon>Chlorella</taxon>
    </lineage>
</organism>
<feature type="compositionally biased region" description="Low complexity" evidence="9">
    <location>
        <begin position="111"/>
        <end position="131"/>
    </location>
</feature>
<dbReference type="PROSITE" id="PS50181">
    <property type="entry name" value="FBOX"/>
    <property type="match status" value="1"/>
</dbReference>
<feature type="compositionally biased region" description="Polar residues" evidence="9">
    <location>
        <begin position="153"/>
        <end position="164"/>
    </location>
</feature>